<reference evidence="2" key="1">
    <citation type="journal article" date="2019" name="Curr. Biol.">
        <title>Genome Sequence of Striga asiatica Provides Insight into the Evolution of Plant Parasitism.</title>
        <authorList>
            <person name="Yoshida S."/>
            <person name="Kim S."/>
            <person name="Wafula E.K."/>
            <person name="Tanskanen J."/>
            <person name="Kim Y.M."/>
            <person name="Honaas L."/>
            <person name="Yang Z."/>
            <person name="Spallek T."/>
            <person name="Conn C.E."/>
            <person name="Ichihashi Y."/>
            <person name="Cheong K."/>
            <person name="Cui S."/>
            <person name="Der J.P."/>
            <person name="Gundlach H."/>
            <person name="Jiao Y."/>
            <person name="Hori C."/>
            <person name="Ishida J.K."/>
            <person name="Kasahara H."/>
            <person name="Kiba T."/>
            <person name="Kim M.S."/>
            <person name="Koo N."/>
            <person name="Laohavisit A."/>
            <person name="Lee Y.H."/>
            <person name="Lumba S."/>
            <person name="McCourt P."/>
            <person name="Mortimer J.C."/>
            <person name="Mutuku J.M."/>
            <person name="Nomura T."/>
            <person name="Sasaki-Sekimoto Y."/>
            <person name="Seto Y."/>
            <person name="Wang Y."/>
            <person name="Wakatake T."/>
            <person name="Sakakibara H."/>
            <person name="Demura T."/>
            <person name="Yamaguchi S."/>
            <person name="Yoneyama K."/>
            <person name="Manabe R.I."/>
            <person name="Nelson D.C."/>
            <person name="Schulman A.H."/>
            <person name="Timko M.P."/>
            <person name="dePamphilis C.W."/>
            <person name="Choi D."/>
            <person name="Shirasu K."/>
        </authorList>
    </citation>
    <scope>NUCLEOTIDE SEQUENCE [LARGE SCALE GENOMIC DNA]</scope>
    <source>
        <strain evidence="2">cv. UVA1</strain>
    </source>
</reference>
<dbReference type="AlphaFoldDB" id="A0A5A7QGL6"/>
<dbReference type="EMBL" id="BKCP01006959">
    <property type="protein sequence ID" value="GER44479.1"/>
    <property type="molecule type" value="Genomic_DNA"/>
</dbReference>
<accession>A0A5A7QGL6</accession>
<keyword evidence="1" id="KW-0808">Transferase</keyword>
<dbReference type="GO" id="GO:0016740">
    <property type="term" value="F:transferase activity"/>
    <property type="evidence" value="ECO:0007669"/>
    <property type="project" value="UniProtKB-KW"/>
</dbReference>
<gene>
    <name evidence="1" type="ORF">STAS_21379</name>
</gene>
<keyword evidence="2" id="KW-1185">Reference proteome</keyword>
<protein>
    <submittedName>
        <fullName evidence="1">S-adenosylmethionine:tRNAribosyltransferase-isomerase</fullName>
    </submittedName>
</protein>
<keyword evidence="1" id="KW-0413">Isomerase</keyword>
<organism evidence="1 2">
    <name type="scientific">Striga asiatica</name>
    <name type="common">Asiatic witchweed</name>
    <name type="synonym">Buchnera asiatica</name>
    <dbReference type="NCBI Taxonomy" id="4170"/>
    <lineage>
        <taxon>Eukaryota</taxon>
        <taxon>Viridiplantae</taxon>
        <taxon>Streptophyta</taxon>
        <taxon>Embryophyta</taxon>
        <taxon>Tracheophyta</taxon>
        <taxon>Spermatophyta</taxon>
        <taxon>Magnoliopsida</taxon>
        <taxon>eudicotyledons</taxon>
        <taxon>Gunneridae</taxon>
        <taxon>Pentapetalae</taxon>
        <taxon>asterids</taxon>
        <taxon>lamiids</taxon>
        <taxon>Lamiales</taxon>
        <taxon>Orobanchaceae</taxon>
        <taxon>Buchnereae</taxon>
        <taxon>Striga</taxon>
    </lineage>
</organism>
<sequence length="101" mass="11258">MAGSPIIPLPPLPIFVEAPQILTSSYSQIPPDISLPKKMLYFDRKWIAKTGIQEVIAQVWTSQHSGTPMFQVQSKIKDTRISLLKWITSSAQKVHGNQKGS</sequence>
<name>A0A5A7QGL6_STRAF</name>
<comment type="caution">
    <text evidence="1">The sequence shown here is derived from an EMBL/GenBank/DDBJ whole genome shotgun (WGS) entry which is preliminary data.</text>
</comment>
<dbReference type="Proteomes" id="UP000325081">
    <property type="component" value="Unassembled WGS sequence"/>
</dbReference>
<evidence type="ECO:0000313" key="2">
    <source>
        <dbReference type="Proteomes" id="UP000325081"/>
    </source>
</evidence>
<dbReference type="OrthoDB" id="1741802at2759"/>
<evidence type="ECO:0000313" key="1">
    <source>
        <dbReference type="EMBL" id="GER44479.1"/>
    </source>
</evidence>
<dbReference type="GO" id="GO:0016853">
    <property type="term" value="F:isomerase activity"/>
    <property type="evidence" value="ECO:0007669"/>
    <property type="project" value="UniProtKB-KW"/>
</dbReference>
<proteinExistence type="predicted"/>